<gene>
    <name evidence="1" type="ORF">UFOVP114_61</name>
</gene>
<protein>
    <submittedName>
        <fullName evidence="1">Uncharacterized protein</fullName>
    </submittedName>
</protein>
<dbReference type="EMBL" id="LR796230">
    <property type="protein sequence ID" value="CAB4128699.1"/>
    <property type="molecule type" value="Genomic_DNA"/>
</dbReference>
<accession>A0A6J5LA56</accession>
<sequence length="393" mass="43421">MANPKADILANAWGSLIQQHHAAFAVELLGKDRAGVSGNELQELLEKRLIDPSRLGGLTIPGMRNKCDPFMFAQMVARIAERAPAPMRREMRQWSLPKWADLVDAEIDRRWESAQQGKLPLGASIRVEQPQLPAPPPPAPAPTLPATYLEPIVAIKGQRQFALPLAAQQQQLVPVTQHALEQPKVWLSPAEFQSWSQATTRAGEYCRGLGNRTAADLQNVVAEAWQGEDIQSEVRPAERARKLEKIKQMTADALASHKDARKLARDLAFETKDWDRNWERIARTEIQGAYSDGKVVDAIFTYGEATRVARMPNSGCCDHCRAAFLGPNGAPRVFGIRELIANGTNVGRPAAQWKATLWPLHPNCECDTIIVPPGMSVDSSGRLFLSKEKNDGI</sequence>
<organism evidence="1">
    <name type="scientific">uncultured Caudovirales phage</name>
    <dbReference type="NCBI Taxonomy" id="2100421"/>
    <lineage>
        <taxon>Viruses</taxon>
        <taxon>Duplodnaviria</taxon>
        <taxon>Heunggongvirae</taxon>
        <taxon>Uroviricota</taxon>
        <taxon>Caudoviricetes</taxon>
        <taxon>Peduoviridae</taxon>
        <taxon>Maltschvirus</taxon>
        <taxon>Maltschvirus maltsch</taxon>
    </lineage>
</organism>
<proteinExistence type="predicted"/>
<evidence type="ECO:0000313" key="1">
    <source>
        <dbReference type="EMBL" id="CAB4128699.1"/>
    </source>
</evidence>
<name>A0A6J5LA56_9CAUD</name>
<reference evidence="1" key="1">
    <citation type="submission" date="2020-04" db="EMBL/GenBank/DDBJ databases">
        <authorList>
            <person name="Chiriac C."/>
            <person name="Salcher M."/>
            <person name="Ghai R."/>
            <person name="Kavagutti S V."/>
        </authorList>
    </citation>
    <scope>NUCLEOTIDE SEQUENCE</scope>
</reference>